<keyword evidence="3" id="KW-0732">Signal</keyword>
<dbReference type="SUPFAM" id="SSF49899">
    <property type="entry name" value="Concanavalin A-like lectins/glucanases"/>
    <property type="match status" value="1"/>
</dbReference>
<keyword evidence="6" id="KW-1185">Reference proteome</keyword>
<evidence type="ECO:0000313" key="6">
    <source>
        <dbReference type="Proteomes" id="UP000654913"/>
    </source>
</evidence>
<dbReference type="PANTHER" id="PTHR38121">
    <property type="entry name" value="GH16 DOMAIN-CONTAINING PROTEIN"/>
    <property type="match status" value="1"/>
</dbReference>
<dbReference type="GO" id="GO:0005886">
    <property type="term" value="C:plasma membrane"/>
    <property type="evidence" value="ECO:0007669"/>
    <property type="project" value="UniProtKB-SubCell"/>
</dbReference>
<dbReference type="InterPro" id="IPR000757">
    <property type="entry name" value="Beta-glucanase-like"/>
</dbReference>
<reference evidence="5" key="1">
    <citation type="submission" date="2021-01" db="EMBL/GenBank/DDBJ databases">
        <authorList>
            <consortium name="Aspergillus puulaauensis MK2 genome sequencing consortium"/>
            <person name="Kazuki M."/>
            <person name="Futagami T."/>
        </authorList>
    </citation>
    <scope>NUCLEOTIDE SEQUENCE</scope>
    <source>
        <strain evidence="5">MK2</strain>
    </source>
</reference>
<name>A0A7R7XIG3_9EURO</name>
<dbReference type="CDD" id="cd00413">
    <property type="entry name" value="Glyco_hydrolase_16"/>
    <property type="match status" value="1"/>
</dbReference>
<evidence type="ECO:0000259" key="4">
    <source>
        <dbReference type="PROSITE" id="PS51762"/>
    </source>
</evidence>
<proteinExistence type="predicted"/>
<dbReference type="AlphaFoldDB" id="A0A7R7XIG3"/>
<dbReference type="GO" id="GO:0004553">
    <property type="term" value="F:hydrolase activity, hydrolyzing O-glycosyl compounds"/>
    <property type="evidence" value="ECO:0007669"/>
    <property type="project" value="InterPro"/>
</dbReference>
<dbReference type="KEGG" id="apuu:APUU_21975A"/>
<dbReference type="Pfam" id="PF00722">
    <property type="entry name" value="Glyco_hydro_16"/>
    <property type="match status" value="1"/>
</dbReference>
<dbReference type="GeneID" id="64971548"/>
<dbReference type="GO" id="GO:0005975">
    <property type="term" value="P:carbohydrate metabolic process"/>
    <property type="evidence" value="ECO:0007669"/>
    <property type="project" value="InterPro"/>
</dbReference>
<comment type="subcellular location">
    <subcellularLocation>
        <location evidence="1">Cell membrane</location>
        <topology evidence="1">Lipid-anchor</topology>
        <topology evidence="1">GPI-anchor</topology>
    </subcellularLocation>
</comment>
<evidence type="ECO:0000313" key="5">
    <source>
        <dbReference type="EMBL" id="BCS21543.1"/>
    </source>
</evidence>
<sequence length="290" mass="32189">MISLVKISIFLSSVAGAQAAYRATTGDSAVTYAHRLFHDFRSLDDTGNLYNSEPANITNDEDSSAAPIQPGYLSSDAFVNDWGIQTWDSPAGEDKPLRKQYSNQNVYIQRDNDTSATHLVLRAYRNKDFVSAGEIDSKLSNIFHASIRVRARVRGDSGACAGIFTYFDNDNESDIEILTRDPTNHIRYTNQPGLDSDGNVIPEASSDVEMQNGAVWTDWNDHRLDWTPDLSSWYLNGEQAVTKTYGIPKNPSSVILNLWSDGGVWSGNLDVGSAAYLEIQWIEVLYNTSD</sequence>
<organism evidence="5 6">
    <name type="scientific">Aspergillus puulaauensis</name>
    <dbReference type="NCBI Taxonomy" id="1220207"/>
    <lineage>
        <taxon>Eukaryota</taxon>
        <taxon>Fungi</taxon>
        <taxon>Dikarya</taxon>
        <taxon>Ascomycota</taxon>
        <taxon>Pezizomycotina</taxon>
        <taxon>Eurotiomycetes</taxon>
        <taxon>Eurotiomycetidae</taxon>
        <taxon>Eurotiales</taxon>
        <taxon>Aspergillaceae</taxon>
        <taxon>Aspergillus</taxon>
    </lineage>
</organism>
<reference evidence="5" key="2">
    <citation type="submission" date="2021-02" db="EMBL/GenBank/DDBJ databases">
        <title>Aspergillus puulaauensis MK2 genome sequence.</title>
        <authorList>
            <person name="Futagami T."/>
            <person name="Mori K."/>
            <person name="Kadooka C."/>
            <person name="Tanaka T."/>
        </authorList>
    </citation>
    <scope>NUCLEOTIDE SEQUENCE</scope>
    <source>
        <strain evidence="5">MK2</strain>
    </source>
</reference>
<keyword evidence="2" id="KW-1003">Cell membrane</keyword>
<evidence type="ECO:0000256" key="3">
    <source>
        <dbReference type="SAM" id="SignalP"/>
    </source>
</evidence>
<dbReference type="RefSeq" id="XP_041553737.1">
    <property type="nucleotide sequence ID" value="XM_041700787.1"/>
</dbReference>
<dbReference type="PANTHER" id="PTHR38121:SF4">
    <property type="entry name" value="GH16 DOMAIN-CONTAINING PROTEIN-RELATED"/>
    <property type="match status" value="1"/>
</dbReference>
<dbReference type="PROSITE" id="PS51762">
    <property type="entry name" value="GH16_2"/>
    <property type="match status" value="1"/>
</dbReference>
<evidence type="ECO:0000256" key="1">
    <source>
        <dbReference type="ARBA" id="ARBA00004609"/>
    </source>
</evidence>
<dbReference type="OrthoDB" id="4388755at2759"/>
<feature type="domain" description="GH16" evidence="4">
    <location>
        <begin position="61"/>
        <end position="290"/>
    </location>
</feature>
<dbReference type="InterPro" id="IPR013320">
    <property type="entry name" value="ConA-like_dom_sf"/>
</dbReference>
<feature type="signal peptide" evidence="3">
    <location>
        <begin position="1"/>
        <end position="19"/>
    </location>
</feature>
<accession>A0A7R7XIG3</accession>
<dbReference type="EMBL" id="AP024444">
    <property type="protein sequence ID" value="BCS21543.1"/>
    <property type="molecule type" value="Genomic_DNA"/>
</dbReference>
<keyword evidence="2" id="KW-0472">Membrane</keyword>
<evidence type="ECO:0000256" key="2">
    <source>
        <dbReference type="ARBA" id="ARBA00022475"/>
    </source>
</evidence>
<feature type="chain" id="PRO_5031141983" description="GH16 domain-containing protein" evidence="3">
    <location>
        <begin position="20"/>
        <end position="290"/>
    </location>
</feature>
<protein>
    <recommendedName>
        <fullName evidence="4">GH16 domain-containing protein</fullName>
    </recommendedName>
</protein>
<dbReference type="Gene3D" id="2.60.120.200">
    <property type="match status" value="1"/>
</dbReference>
<dbReference type="Proteomes" id="UP000654913">
    <property type="component" value="Chromosome 2"/>
</dbReference>
<gene>
    <name evidence="5" type="ORF">APUU_21975A</name>
</gene>